<dbReference type="Proteomes" id="UP001396898">
    <property type="component" value="Unassembled WGS sequence"/>
</dbReference>
<accession>A0ABR1SNE8</accession>
<comment type="similarity">
    <text evidence="3">Belongs to the RBT5 family.</text>
</comment>
<dbReference type="Pfam" id="PF05730">
    <property type="entry name" value="CFEM"/>
    <property type="match status" value="1"/>
</dbReference>
<dbReference type="EMBL" id="JAQQWI010000005">
    <property type="protein sequence ID" value="KAK8035845.1"/>
    <property type="molecule type" value="Genomic_DNA"/>
</dbReference>
<evidence type="ECO:0000256" key="9">
    <source>
        <dbReference type="PROSITE-ProRule" id="PRU01356"/>
    </source>
</evidence>
<keyword evidence="13" id="KW-1185">Reference proteome</keyword>
<organism evidence="12 13">
    <name type="scientific">Apiospora marii</name>
    <dbReference type="NCBI Taxonomy" id="335849"/>
    <lineage>
        <taxon>Eukaryota</taxon>
        <taxon>Fungi</taxon>
        <taxon>Dikarya</taxon>
        <taxon>Ascomycota</taxon>
        <taxon>Pezizomycotina</taxon>
        <taxon>Sordariomycetes</taxon>
        <taxon>Xylariomycetidae</taxon>
        <taxon>Amphisphaeriales</taxon>
        <taxon>Apiosporaceae</taxon>
        <taxon>Apiospora</taxon>
    </lineage>
</organism>
<evidence type="ECO:0000256" key="1">
    <source>
        <dbReference type="ARBA" id="ARBA00004589"/>
    </source>
</evidence>
<keyword evidence="8" id="KW-0449">Lipoprotein</keyword>
<evidence type="ECO:0000256" key="8">
    <source>
        <dbReference type="ARBA" id="ARBA00023288"/>
    </source>
</evidence>
<comment type="caution">
    <text evidence="12">The sequence shown here is derived from an EMBL/GenBank/DDBJ whole genome shotgun (WGS) entry which is preliminary data.</text>
</comment>
<evidence type="ECO:0000256" key="4">
    <source>
        <dbReference type="ARBA" id="ARBA00022525"/>
    </source>
</evidence>
<feature type="signal peptide" evidence="10">
    <location>
        <begin position="1"/>
        <end position="19"/>
    </location>
</feature>
<proteinExistence type="inferred from homology"/>
<keyword evidence="5" id="KW-0325">Glycoprotein</keyword>
<evidence type="ECO:0000256" key="2">
    <source>
        <dbReference type="ARBA" id="ARBA00004613"/>
    </source>
</evidence>
<feature type="domain" description="CFEM" evidence="11">
    <location>
        <begin position="1"/>
        <end position="91"/>
    </location>
</feature>
<evidence type="ECO:0000256" key="6">
    <source>
        <dbReference type="ARBA" id="ARBA00022729"/>
    </source>
</evidence>
<dbReference type="PROSITE" id="PS52012">
    <property type="entry name" value="CFEM"/>
    <property type="match status" value="1"/>
</dbReference>
<protein>
    <recommendedName>
        <fullName evidence="11">CFEM domain-containing protein</fullName>
    </recommendedName>
</protein>
<evidence type="ECO:0000313" key="12">
    <source>
        <dbReference type="EMBL" id="KAK8035845.1"/>
    </source>
</evidence>
<evidence type="ECO:0000259" key="11">
    <source>
        <dbReference type="PROSITE" id="PS52012"/>
    </source>
</evidence>
<name>A0ABR1SNE8_9PEZI</name>
<evidence type="ECO:0000256" key="10">
    <source>
        <dbReference type="SAM" id="SignalP"/>
    </source>
</evidence>
<evidence type="ECO:0000256" key="7">
    <source>
        <dbReference type="ARBA" id="ARBA00023157"/>
    </source>
</evidence>
<feature type="chain" id="PRO_5046026874" description="CFEM domain-containing protein" evidence="10">
    <location>
        <begin position="20"/>
        <end position="91"/>
    </location>
</feature>
<keyword evidence="4" id="KW-0964">Secreted</keyword>
<evidence type="ECO:0000256" key="5">
    <source>
        <dbReference type="ARBA" id="ARBA00022622"/>
    </source>
</evidence>
<evidence type="ECO:0000313" key="13">
    <source>
        <dbReference type="Proteomes" id="UP001396898"/>
    </source>
</evidence>
<evidence type="ECO:0000256" key="3">
    <source>
        <dbReference type="ARBA" id="ARBA00010031"/>
    </source>
</evidence>
<reference evidence="12 13" key="1">
    <citation type="submission" date="2023-01" db="EMBL/GenBank/DDBJ databases">
        <title>Analysis of 21 Apiospora genomes using comparative genomics revels a genus with tremendous synthesis potential of carbohydrate active enzymes and secondary metabolites.</title>
        <authorList>
            <person name="Sorensen T."/>
        </authorList>
    </citation>
    <scope>NUCLEOTIDE SEQUENCE [LARGE SCALE GENOMIC DNA]</scope>
    <source>
        <strain evidence="12 13">CBS 20057</strain>
    </source>
</reference>
<comment type="subcellular location">
    <subcellularLocation>
        <location evidence="1">Membrane</location>
        <topology evidence="1">Lipid-anchor</topology>
        <topology evidence="1">GPI-anchor</topology>
    </subcellularLocation>
    <subcellularLocation>
        <location evidence="2">Secreted</location>
    </subcellularLocation>
</comment>
<keyword evidence="6 10" id="KW-0732">Signal</keyword>
<gene>
    <name evidence="12" type="ORF">PG991_001918</name>
</gene>
<keyword evidence="5" id="KW-0472">Membrane</keyword>
<dbReference type="InterPro" id="IPR008427">
    <property type="entry name" value="Extracellular_membr_CFEM_dom"/>
</dbReference>
<keyword evidence="5" id="KW-0336">GPI-anchor</keyword>
<comment type="caution">
    <text evidence="9">Lacks conserved residue(s) required for the propagation of feature annotation.</text>
</comment>
<sequence>MHFNAAFIALLTAAAGTNAAVLEDRTYVQGAPICAEQCFKQAIEGSQCQVQKNYIRNLFKNYNWECLCKDQKFHEGVGPCVQQNCHQQKDL</sequence>
<keyword evidence="7" id="KW-1015">Disulfide bond</keyword>